<dbReference type="PANTHER" id="PTHR33112">
    <property type="entry name" value="DOMAIN PROTEIN, PUTATIVE-RELATED"/>
    <property type="match status" value="1"/>
</dbReference>
<dbReference type="InterPro" id="IPR010730">
    <property type="entry name" value="HET"/>
</dbReference>
<dbReference type="InParanoid" id="G2X996"/>
<dbReference type="EMBL" id="DS572708">
    <property type="protein sequence ID" value="EGY15564.1"/>
    <property type="molecule type" value="Genomic_DNA"/>
</dbReference>
<reference evidence="3" key="2">
    <citation type="journal article" date="2011" name="PLoS Pathog.">
        <title>Comparative genomics yields insights into niche adaptation of plant vascular wilt pathogens.</title>
        <authorList>
            <person name="Klosterman S.J."/>
            <person name="Subbarao K.V."/>
            <person name="Kang S."/>
            <person name="Veronese P."/>
            <person name="Gold S.E."/>
            <person name="Thomma B.P.H.J."/>
            <person name="Chen Z."/>
            <person name="Henrissat B."/>
            <person name="Lee Y.-H."/>
            <person name="Park J."/>
            <person name="Garcia-Pedrajas M.D."/>
            <person name="Barbara D.J."/>
            <person name="Anchieta A."/>
            <person name="de Jonge R."/>
            <person name="Santhanam P."/>
            <person name="Maruthachalam K."/>
            <person name="Atallah Z."/>
            <person name="Amyotte S.G."/>
            <person name="Paz Z."/>
            <person name="Inderbitzin P."/>
            <person name="Hayes R.J."/>
            <person name="Heiman D.I."/>
            <person name="Young S."/>
            <person name="Zeng Q."/>
            <person name="Engels R."/>
            <person name="Galagan J."/>
            <person name="Cuomo C.A."/>
            <person name="Dobinson K.F."/>
            <person name="Ma L.-J."/>
        </authorList>
    </citation>
    <scope>NUCLEOTIDE SEQUENCE [LARGE SCALE GENOMIC DNA]</scope>
    <source>
        <strain evidence="3">VdLs.17 / ATCC MYA-4575 / FGSC 10137</strain>
    </source>
</reference>
<dbReference type="AlphaFoldDB" id="G2X996"/>
<dbReference type="OrthoDB" id="5347061at2759"/>
<dbReference type="eggNOG" id="ENOG502S8TM">
    <property type="taxonomic scope" value="Eukaryota"/>
</dbReference>
<evidence type="ECO:0000313" key="3">
    <source>
        <dbReference type="Proteomes" id="UP000001611"/>
    </source>
</evidence>
<dbReference type="HOGENOM" id="CLU_002639_5_3_1"/>
<dbReference type="PANTHER" id="PTHR33112:SF10">
    <property type="entry name" value="TOL"/>
    <property type="match status" value="1"/>
</dbReference>
<keyword evidence="3" id="KW-1185">Reference proteome</keyword>
<dbReference type="OMA" id="CEGFPQG"/>
<evidence type="ECO:0000259" key="1">
    <source>
        <dbReference type="Pfam" id="PF06985"/>
    </source>
</evidence>
<reference evidence="2 3" key="1">
    <citation type="submission" date="2008-03" db="EMBL/GenBank/DDBJ databases">
        <title>The Genome Sequence of Verticillium dahliae VdLs.17.</title>
        <authorList>
            <consortium name="The Broad Institute Genome Sequencing Platform"/>
            <person name="Ma L.-J.J."/>
            <person name="Klosterman S.J."/>
            <person name="Subbarao K."/>
            <person name="Dobinson K."/>
            <person name="Veronese P."/>
            <person name="Kang S."/>
            <person name="Gold S.E."/>
            <person name="Young S."/>
            <person name="Jaffe D."/>
            <person name="Gnerre S."/>
            <person name="Berlin A."/>
            <person name="Heiman D."/>
            <person name="Hepburn T."/>
            <person name="Sykes S."/>
            <person name="Alvarado L."/>
            <person name="Kodira C.D."/>
            <person name="Lander E."/>
            <person name="Galagan J."/>
            <person name="Nusbaum C."/>
            <person name="Birren B."/>
        </authorList>
    </citation>
    <scope>NUCLEOTIDE SEQUENCE [LARGE SCALE GENOMIC DNA]</scope>
    <source>
        <strain evidence="3">VdLs.17 / ATCC MYA-4575 / FGSC 10137</strain>
    </source>
</reference>
<proteinExistence type="predicted"/>
<dbReference type="GeneID" id="20708191"/>
<dbReference type="STRING" id="498257.G2X996"/>
<feature type="domain" description="Heterokaryon incompatibility" evidence="1">
    <location>
        <begin position="153"/>
        <end position="302"/>
    </location>
</feature>
<name>G2X996_VERDV</name>
<gene>
    <name evidence="2" type="ORF">VDAG_06728</name>
</gene>
<dbReference type="Pfam" id="PF06985">
    <property type="entry name" value="HET"/>
    <property type="match status" value="1"/>
</dbReference>
<evidence type="ECO:0000313" key="2">
    <source>
        <dbReference type="EMBL" id="EGY15564.1"/>
    </source>
</evidence>
<organism evidence="2 3">
    <name type="scientific">Verticillium dahliae (strain VdLs.17 / ATCC MYA-4575 / FGSC 10137)</name>
    <name type="common">Verticillium wilt</name>
    <dbReference type="NCBI Taxonomy" id="498257"/>
    <lineage>
        <taxon>Eukaryota</taxon>
        <taxon>Fungi</taxon>
        <taxon>Dikarya</taxon>
        <taxon>Ascomycota</taxon>
        <taxon>Pezizomycotina</taxon>
        <taxon>Sordariomycetes</taxon>
        <taxon>Hypocreomycetidae</taxon>
        <taxon>Glomerellales</taxon>
        <taxon>Plectosphaerellaceae</taxon>
        <taxon>Verticillium</taxon>
    </lineage>
</organism>
<dbReference type="KEGG" id="vda:VDAG_06728"/>
<sequence length="639" mass="70655">MSPVESWLCAICREAIQGKSDGLTNSGATPAVPSGGAGSWFRFSVIFDDPTAEGGVQLMDVSFRLIPSQGSESEELFVFAELEGNTGSATTLDTVYAWFSECSSHHQERCKNPPTSTDGWLPTRLLDVGANSASHWKLLISDIDLRGGPAPAYLTLSYRWGTNPQHALLLSSTLDQYRKGSRISDLPQTFQDLVVVARRFGVRYVWIDCFSIIQDCQDDWEAEAPMMRQVYANAACNIAASASDSPEGGLFQSRTIQDVWPGVIVKKSTLGHEERVYCVDSIYWDRNLLTSSLHTRGWVLWECLEGHRCEGFPNGVPLYDSPKSIDQLLVRPGGIEYLGRLQDQGGNCYRENAMVLDAVNQWCDLVTAYSHCHFTNPEDKLYAFSGIAKFFQEITDETYIAGLWRSRILDLLGWVMTRPKAKPSGAYRAPSWSWASVDGPVEMSKPVLGDVEPLLTVLEVQVSTKREEDKTVGVTGGFIKLRGAFITASYTRDSTRAPRLLQIQLDDGGGTPFSAWPWLDTTEVQFGEGGAFDFLVLHSLVSSSEGNVANAKVPRLKCLVLAPASEVDGTYRRIRWFALRDQEAVDRVLAFCCKCCAILPRMQVRNVSMEIVQEGAMGCRDLRDAAGDVGQNGRHCGET</sequence>
<protein>
    <submittedName>
        <fullName evidence="2">TOL protein</fullName>
    </submittedName>
</protein>
<dbReference type="Proteomes" id="UP000001611">
    <property type="component" value="Unassembled WGS sequence"/>
</dbReference>
<accession>G2X996</accession>
<dbReference type="RefSeq" id="XP_009657727.1">
    <property type="nucleotide sequence ID" value="XM_009659432.1"/>
</dbReference>